<reference evidence="2 3" key="1">
    <citation type="submission" date="2023-07" db="EMBL/GenBank/DDBJ databases">
        <title>Comparative genomics of wheat-associated soil bacteria to identify genetic determinants of phenazine resistance.</title>
        <authorList>
            <person name="Mouncey N."/>
        </authorList>
    </citation>
    <scope>NUCLEOTIDE SEQUENCE [LARGE SCALE GENOMIC DNA]</scope>
    <source>
        <strain evidence="2 3">W4I11</strain>
    </source>
</reference>
<comment type="caution">
    <text evidence="2">The sequence shown here is derived from an EMBL/GenBank/DDBJ whole genome shotgun (WGS) entry which is preliminary data.</text>
</comment>
<proteinExistence type="predicted"/>
<evidence type="ECO:0000259" key="1">
    <source>
        <dbReference type="Pfam" id="PF13579"/>
    </source>
</evidence>
<dbReference type="EMBL" id="JAUSZT010000002">
    <property type="protein sequence ID" value="MDQ0995398.1"/>
    <property type="molecule type" value="Genomic_DNA"/>
</dbReference>
<feature type="domain" description="Glycosyltransferase subfamily 4-like N-terminal" evidence="1">
    <location>
        <begin position="16"/>
        <end position="169"/>
    </location>
</feature>
<dbReference type="Pfam" id="PF13579">
    <property type="entry name" value="Glyco_trans_4_4"/>
    <property type="match status" value="1"/>
</dbReference>
<dbReference type="Proteomes" id="UP001237780">
    <property type="component" value="Unassembled WGS sequence"/>
</dbReference>
<gene>
    <name evidence="2" type="ORF">QFZ34_000575</name>
</gene>
<dbReference type="GO" id="GO:0016740">
    <property type="term" value="F:transferase activity"/>
    <property type="evidence" value="ECO:0007669"/>
    <property type="project" value="UniProtKB-KW"/>
</dbReference>
<organism evidence="2 3">
    <name type="scientific">Phyllobacterium ifriqiyense</name>
    <dbReference type="NCBI Taxonomy" id="314238"/>
    <lineage>
        <taxon>Bacteria</taxon>
        <taxon>Pseudomonadati</taxon>
        <taxon>Pseudomonadota</taxon>
        <taxon>Alphaproteobacteria</taxon>
        <taxon>Hyphomicrobiales</taxon>
        <taxon>Phyllobacteriaceae</taxon>
        <taxon>Phyllobacterium</taxon>
    </lineage>
</organism>
<dbReference type="SUPFAM" id="SSF53756">
    <property type="entry name" value="UDP-Glycosyltransferase/glycogen phosphorylase"/>
    <property type="match status" value="1"/>
</dbReference>
<evidence type="ECO:0000313" key="3">
    <source>
        <dbReference type="Proteomes" id="UP001237780"/>
    </source>
</evidence>
<dbReference type="InterPro" id="IPR028098">
    <property type="entry name" value="Glyco_trans_4-like_N"/>
</dbReference>
<protein>
    <submittedName>
        <fullName evidence="2">Succinoglycan biosynthesis protein ExoL</fullName>
        <ecNumber evidence="2">2.-.-.-</ecNumber>
    </submittedName>
</protein>
<evidence type="ECO:0000313" key="2">
    <source>
        <dbReference type="EMBL" id="MDQ0995398.1"/>
    </source>
</evidence>
<keyword evidence="3" id="KW-1185">Reference proteome</keyword>
<name>A0ABU0S3T7_9HYPH</name>
<keyword evidence="2" id="KW-0808">Transferase</keyword>
<sequence length="385" mass="43283">MHILYLVHDLDDPAVHRRVEMLRAGCANVTLAGFSRGNRSERDTGAQNVFELGSTRNGAFAQRIIAVGKAMLSLGRSFRRIERPDLILARNLEMLALANRASLLWKTPIAYESLDIHRLLLRKDPVGATLRAVERLLARPARVLVTSSPAFVDNYFRPFRIIDAPVMLIENKVYYPSAAGPLAVVVRQGRPWRIGWFGALRCRRSLELLASFTRAMDGAVEVILRGRPSLNEFADFEGFVKNEPFIRFCGPYRNPEDLRAIYEDVDFSWAIDFFEAGQNSNWLLPNRLYESCLHGAVPIAMAGTQTASFLQQKNLGMILGEATPVALMTMFGQLDRAGYAEAQARIVQEPKSSWQHSKVDCTDLVERFRRLAAPDQTDVFSQLVA</sequence>
<accession>A0ABU0S3T7</accession>
<dbReference type="EC" id="2.-.-.-" evidence="2"/>